<keyword evidence="3" id="KW-1185">Reference proteome</keyword>
<proteinExistence type="predicted"/>
<feature type="compositionally biased region" description="Basic and acidic residues" evidence="1">
    <location>
        <begin position="55"/>
        <end position="73"/>
    </location>
</feature>
<dbReference type="EMBL" id="RBCJ01000004">
    <property type="protein sequence ID" value="RKN78724.1"/>
    <property type="molecule type" value="Genomic_DNA"/>
</dbReference>
<organism evidence="2 3">
    <name type="scientific">Ulvibacterium marinum</name>
    <dbReference type="NCBI Taxonomy" id="2419782"/>
    <lineage>
        <taxon>Bacteria</taxon>
        <taxon>Pseudomonadati</taxon>
        <taxon>Bacteroidota</taxon>
        <taxon>Flavobacteriia</taxon>
        <taxon>Flavobacteriales</taxon>
        <taxon>Flavobacteriaceae</taxon>
        <taxon>Ulvibacterium</taxon>
    </lineage>
</organism>
<feature type="compositionally biased region" description="Polar residues" evidence="1">
    <location>
        <begin position="79"/>
        <end position="88"/>
    </location>
</feature>
<comment type="caution">
    <text evidence="2">The sequence shown here is derived from an EMBL/GenBank/DDBJ whole genome shotgun (WGS) entry which is preliminary data.</text>
</comment>
<dbReference type="RefSeq" id="WP_120713633.1">
    <property type="nucleotide sequence ID" value="NZ_RBCJ01000004.1"/>
</dbReference>
<protein>
    <submittedName>
        <fullName evidence="2">Uncharacterized protein</fullName>
    </submittedName>
</protein>
<dbReference type="AlphaFoldDB" id="A0A3B0C2J4"/>
<accession>A0A3B0C2J4</accession>
<dbReference type="Proteomes" id="UP000276603">
    <property type="component" value="Unassembled WGS sequence"/>
</dbReference>
<name>A0A3B0C2J4_9FLAO</name>
<gene>
    <name evidence="2" type="ORF">D7Z94_21255</name>
</gene>
<feature type="region of interest" description="Disordered" evidence="1">
    <location>
        <begin position="1"/>
        <end position="88"/>
    </location>
</feature>
<reference evidence="2 3" key="1">
    <citation type="submission" date="2018-10" db="EMBL/GenBank/DDBJ databases">
        <title>Ulvibacterium marinum gen. nov., sp. nov., a novel marine bacterium of the family Flavobacteriaceae, isolated from a culture of the green alga Ulva prolifera.</title>
        <authorList>
            <person name="Zhang Z."/>
        </authorList>
    </citation>
    <scope>NUCLEOTIDE SEQUENCE [LARGE SCALE GENOMIC DNA]</scope>
    <source>
        <strain evidence="2 3">CCMM003</strain>
    </source>
</reference>
<feature type="compositionally biased region" description="Basic and acidic residues" evidence="1">
    <location>
        <begin position="22"/>
        <end position="38"/>
    </location>
</feature>
<evidence type="ECO:0000313" key="3">
    <source>
        <dbReference type="Proteomes" id="UP000276603"/>
    </source>
</evidence>
<evidence type="ECO:0000256" key="1">
    <source>
        <dbReference type="SAM" id="MobiDB-lite"/>
    </source>
</evidence>
<sequence>MEKKSTGKAYSINDSTARNNKKKETNKGDNNQDEHVGEALRINDNMVGNDDDDAPATKKEENKAESDREEHKGNALRINDNTAGSSDS</sequence>
<evidence type="ECO:0000313" key="2">
    <source>
        <dbReference type="EMBL" id="RKN78724.1"/>
    </source>
</evidence>